<organism evidence="2">
    <name type="scientific">viral metagenome</name>
    <dbReference type="NCBI Taxonomy" id="1070528"/>
    <lineage>
        <taxon>unclassified sequences</taxon>
        <taxon>metagenomes</taxon>
        <taxon>organismal metagenomes</taxon>
    </lineage>
</organism>
<feature type="region of interest" description="Disordered" evidence="1">
    <location>
        <begin position="117"/>
        <end position="165"/>
    </location>
</feature>
<dbReference type="AlphaFoldDB" id="A0A6C0BKJ1"/>
<evidence type="ECO:0000256" key="1">
    <source>
        <dbReference type="SAM" id="MobiDB-lite"/>
    </source>
</evidence>
<name>A0A6C0BKJ1_9ZZZZ</name>
<accession>A0A6C0BKJ1</accession>
<protein>
    <submittedName>
        <fullName evidence="2">Uncharacterized protein</fullName>
    </submittedName>
</protein>
<feature type="region of interest" description="Disordered" evidence="1">
    <location>
        <begin position="67"/>
        <end position="94"/>
    </location>
</feature>
<feature type="compositionally biased region" description="Basic and acidic residues" evidence="1">
    <location>
        <begin position="117"/>
        <end position="152"/>
    </location>
</feature>
<evidence type="ECO:0000313" key="2">
    <source>
        <dbReference type="EMBL" id="QHS92079.1"/>
    </source>
</evidence>
<sequence length="165" mass="18529">MATHFDYDCGNGIIWRIPLEDEKIEKRKIRVRRPDLSEAQEAVQIMRDFYAAKGIPVPQWEEEFGQKMIEGEGAPPPPEVPSSSESEKEEAIPPMPAYGTQEFFVWCKKTKKAREAKKEAAKASALAEKEAAKAAKEAAKEAKKKKVAEPKPKIKPRIKVKDAPV</sequence>
<reference evidence="2" key="1">
    <citation type="journal article" date="2020" name="Nature">
        <title>Giant virus diversity and host interactions through global metagenomics.</title>
        <authorList>
            <person name="Schulz F."/>
            <person name="Roux S."/>
            <person name="Paez-Espino D."/>
            <person name="Jungbluth S."/>
            <person name="Walsh D.A."/>
            <person name="Denef V.J."/>
            <person name="McMahon K.D."/>
            <person name="Konstantinidis K.T."/>
            <person name="Eloe-Fadrosh E.A."/>
            <person name="Kyrpides N.C."/>
            <person name="Woyke T."/>
        </authorList>
    </citation>
    <scope>NUCLEOTIDE SEQUENCE</scope>
    <source>
        <strain evidence="2">GVMAG-M-3300013285-6</strain>
    </source>
</reference>
<proteinExistence type="predicted"/>
<dbReference type="EMBL" id="MN739168">
    <property type="protein sequence ID" value="QHS92079.1"/>
    <property type="molecule type" value="Genomic_DNA"/>
</dbReference>